<keyword evidence="5" id="KW-0328">Glycosyltransferase</keyword>
<dbReference type="InterPro" id="IPR029044">
    <property type="entry name" value="Nucleotide-diphossugar_trans"/>
</dbReference>
<dbReference type="EC" id="2.4.1.117" evidence="4"/>
<evidence type="ECO:0000313" key="14">
    <source>
        <dbReference type="EMBL" id="EGR27436.1"/>
    </source>
</evidence>
<comment type="similarity">
    <text evidence="3">Belongs to the glycosyltransferase 2 family.</text>
</comment>
<feature type="domain" description="Glycosyltransferase 2-like" evidence="13">
    <location>
        <begin position="155"/>
        <end position="342"/>
    </location>
</feature>
<dbReference type="eggNOG" id="KOG2977">
    <property type="taxonomic scope" value="Eukaryota"/>
</dbReference>
<evidence type="ECO:0000256" key="9">
    <source>
        <dbReference type="ARBA" id="ARBA00022968"/>
    </source>
</evidence>
<evidence type="ECO:0000256" key="11">
    <source>
        <dbReference type="ARBA" id="ARBA00023136"/>
    </source>
</evidence>
<comment type="subcellular location">
    <subcellularLocation>
        <location evidence="1">Endoplasmic reticulum membrane</location>
        <topology evidence="1">Single-pass membrane protein</topology>
    </subcellularLocation>
</comment>
<dbReference type="InterPro" id="IPR001173">
    <property type="entry name" value="Glyco_trans_2-like"/>
</dbReference>
<keyword evidence="10" id="KW-1133">Transmembrane helix</keyword>
<evidence type="ECO:0000256" key="2">
    <source>
        <dbReference type="ARBA" id="ARBA00004922"/>
    </source>
</evidence>
<proteinExistence type="inferred from homology"/>
<dbReference type="OMA" id="PQPLPCW"/>
<evidence type="ECO:0000313" key="15">
    <source>
        <dbReference type="Proteomes" id="UP000008983"/>
    </source>
</evidence>
<organism evidence="14 15">
    <name type="scientific">Ichthyophthirius multifiliis</name>
    <name type="common">White spot disease agent</name>
    <name type="synonym">Ich</name>
    <dbReference type="NCBI Taxonomy" id="5932"/>
    <lineage>
        <taxon>Eukaryota</taxon>
        <taxon>Sar</taxon>
        <taxon>Alveolata</taxon>
        <taxon>Ciliophora</taxon>
        <taxon>Intramacronucleata</taxon>
        <taxon>Oligohymenophorea</taxon>
        <taxon>Hymenostomatida</taxon>
        <taxon>Ophryoglenina</taxon>
        <taxon>Ichthyophthirius</taxon>
    </lineage>
</organism>
<name>G0R534_ICHMU</name>
<dbReference type="GO" id="GO:0005789">
    <property type="term" value="C:endoplasmic reticulum membrane"/>
    <property type="evidence" value="ECO:0007669"/>
    <property type="project" value="UniProtKB-SubCell"/>
</dbReference>
<evidence type="ECO:0000259" key="13">
    <source>
        <dbReference type="Pfam" id="PF00535"/>
    </source>
</evidence>
<keyword evidence="15" id="KW-1185">Reference proteome</keyword>
<dbReference type="OrthoDB" id="3784at2759"/>
<comment type="catalytic activity">
    <reaction evidence="12">
        <text>a di-trans,poly-cis-dolichyl phosphate + UDP-alpha-D-glucose = a di-trans,poly-cis-dolichyl beta-D-glucosyl phosphate + UDP</text>
        <dbReference type="Rhea" id="RHEA:15401"/>
        <dbReference type="Rhea" id="RHEA-COMP:19498"/>
        <dbReference type="Rhea" id="RHEA-COMP:19502"/>
        <dbReference type="ChEBI" id="CHEBI:57525"/>
        <dbReference type="ChEBI" id="CHEBI:57683"/>
        <dbReference type="ChEBI" id="CHEBI:58223"/>
        <dbReference type="ChEBI" id="CHEBI:58885"/>
        <dbReference type="EC" id="2.4.1.117"/>
    </reaction>
    <physiologicalReaction direction="left-to-right" evidence="12">
        <dbReference type="Rhea" id="RHEA:15402"/>
    </physiologicalReaction>
</comment>
<gene>
    <name evidence="14" type="ORF">IMG5_196190</name>
</gene>
<evidence type="ECO:0000256" key="12">
    <source>
        <dbReference type="ARBA" id="ARBA00045097"/>
    </source>
</evidence>
<dbReference type="PANTHER" id="PTHR10859:SF91">
    <property type="entry name" value="DOLICHYL-PHOSPHATE BETA-GLUCOSYLTRANSFERASE"/>
    <property type="match status" value="1"/>
</dbReference>
<dbReference type="InterPro" id="IPR035518">
    <property type="entry name" value="DPG_synthase"/>
</dbReference>
<dbReference type="SUPFAM" id="SSF53448">
    <property type="entry name" value="Nucleotide-diphospho-sugar transferases"/>
    <property type="match status" value="1"/>
</dbReference>
<evidence type="ECO:0000256" key="10">
    <source>
        <dbReference type="ARBA" id="ARBA00022989"/>
    </source>
</evidence>
<keyword evidence="11" id="KW-0472">Membrane</keyword>
<keyword evidence="6" id="KW-0808">Transferase</keyword>
<keyword evidence="7" id="KW-0812">Transmembrane</keyword>
<dbReference type="Gene3D" id="3.90.550.10">
    <property type="entry name" value="Spore Coat Polysaccharide Biosynthesis Protein SpsA, Chain A"/>
    <property type="match status" value="1"/>
</dbReference>
<dbReference type="Pfam" id="PF00535">
    <property type="entry name" value="Glycos_transf_2"/>
    <property type="match status" value="1"/>
</dbReference>
<dbReference type="STRING" id="857967.G0R534"/>
<dbReference type="Proteomes" id="UP000008983">
    <property type="component" value="Unassembled WGS sequence"/>
</dbReference>
<dbReference type="CDD" id="cd04188">
    <property type="entry name" value="DPG_synthase"/>
    <property type="match status" value="1"/>
</dbReference>
<dbReference type="PANTHER" id="PTHR10859">
    <property type="entry name" value="GLYCOSYL TRANSFERASE"/>
    <property type="match status" value="1"/>
</dbReference>
<reference evidence="14 15" key="1">
    <citation type="submission" date="2011-07" db="EMBL/GenBank/DDBJ databases">
        <authorList>
            <person name="Coyne R."/>
            <person name="Brami D."/>
            <person name="Johnson J."/>
            <person name="Hostetler J."/>
            <person name="Hannick L."/>
            <person name="Clark T."/>
            <person name="Cassidy-Hanley D."/>
            <person name="Inman J."/>
        </authorList>
    </citation>
    <scope>NUCLEOTIDE SEQUENCE [LARGE SCALE GENOMIC DNA]</scope>
    <source>
        <strain evidence="14 15">G5</strain>
    </source>
</reference>
<dbReference type="GO" id="GO:0006487">
    <property type="term" value="P:protein N-linked glycosylation"/>
    <property type="evidence" value="ECO:0007669"/>
    <property type="project" value="TreeGrafter"/>
</dbReference>
<evidence type="ECO:0000256" key="8">
    <source>
        <dbReference type="ARBA" id="ARBA00022824"/>
    </source>
</evidence>
<protein>
    <recommendedName>
        <fullName evidence="4">dolichyl-phosphate beta-glucosyltransferase</fullName>
        <ecNumber evidence="4">2.4.1.117</ecNumber>
    </recommendedName>
</protein>
<sequence length="425" mass="50954">MIYILLYKQIIHFFFIKNQIYQKIIINIYFRLNDLQINKFQIKINFSANNKKWIYSQFCSLYQQYFLYINIQFSKKFKYVIYYYQNIDLITKIHILALFCLEKINQKCQPQVLININTYQKEIKNYSDIIIIFNEKEQSYIEYQNQNQNQNYDLSIVIPAYNEQNRIGKMLTQTINYFEEQYTQKNKNYEIIVVDDASKDKTYYFIKKNHQKIQQNSIEIVKSFFNFQGKKINLKIISYKKNIGKGGAVRYGILLAKGKYRLFADADGATKIDDFQKLYDKIQQIEINNLGISVGSRSHMYQDTQLERKWYRLVLSLISKIIVQQICGVKLNDTQCGFKLFTQKTALKIFQTQHLERWAFDVELFMIANYYKVPIVEVPVNWKDVDGSHLNIIDASVTMLRDFLMVRLLYLSQVWQYTDLTFKYS</sequence>
<keyword evidence="8" id="KW-0256">Endoplasmic reticulum</keyword>
<dbReference type="GeneID" id="14903504"/>
<evidence type="ECO:0000256" key="1">
    <source>
        <dbReference type="ARBA" id="ARBA00004389"/>
    </source>
</evidence>
<dbReference type="RefSeq" id="XP_004024346.1">
    <property type="nucleotide sequence ID" value="XM_004024297.1"/>
</dbReference>
<evidence type="ECO:0000256" key="3">
    <source>
        <dbReference type="ARBA" id="ARBA00006739"/>
    </source>
</evidence>
<evidence type="ECO:0000256" key="6">
    <source>
        <dbReference type="ARBA" id="ARBA00022679"/>
    </source>
</evidence>
<dbReference type="EMBL" id="GL984360">
    <property type="protein sequence ID" value="EGR27436.1"/>
    <property type="molecule type" value="Genomic_DNA"/>
</dbReference>
<evidence type="ECO:0000256" key="5">
    <source>
        <dbReference type="ARBA" id="ARBA00022676"/>
    </source>
</evidence>
<dbReference type="AlphaFoldDB" id="G0R534"/>
<evidence type="ECO:0000256" key="4">
    <source>
        <dbReference type="ARBA" id="ARBA00012583"/>
    </source>
</evidence>
<accession>G0R534</accession>
<keyword evidence="9" id="KW-0735">Signal-anchor</keyword>
<dbReference type="GO" id="GO:0004581">
    <property type="term" value="F:dolichyl-phosphate beta-glucosyltransferase activity"/>
    <property type="evidence" value="ECO:0007669"/>
    <property type="project" value="UniProtKB-EC"/>
</dbReference>
<comment type="pathway">
    <text evidence="2">Protein modification; protein glycosylation.</text>
</comment>
<dbReference type="InParanoid" id="G0R534"/>
<evidence type="ECO:0000256" key="7">
    <source>
        <dbReference type="ARBA" id="ARBA00022692"/>
    </source>
</evidence>